<dbReference type="EMBL" id="CP144690">
    <property type="protein sequence ID" value="WVY89567.1"/>
    <property type="molecule type" value="Genomic_DNA"/>
</dbReference>
<evidence type="ECO:0000313" key="2">
    <source>
        <dbReference type="Proteomes" id="UP001374535"/>
    </source>
</evidence>
<dbReference type="AlphaFoldDB" id="A0AAQ3MEJ9"/>
<keyword evidence="2" id="KW-1185">Reference proteome</keyword>
<gene>
    <name evidence="1" type="ORF">V8G54_035081</name>
</gene>
<reference evidence="1 2" key="1">
    <citation type="journal article" date="2023" name="Life. Sci Alliance">
        <title>Evolutionary insights into 3D genome organization and epigenetic landscape of Vigna mungo.</title>
        <authorList>
            <person name="Junaid A."/>
            <person name="Singh B."/>
            <person name="Bhatia S."/>
        </authorList>
    </citation>
    <scope>NUCLEOTIDE SEQUENCE [LARGE SCALE GENOMIC DNA]</scope>
    <source>
        <strain evidence="1">Urdbean</strain>
    </source>
</reference>
<proteinExistence type="predicted"/>
<sequence length="117" mass="13608">MKNSMITAEVEILNSSANTKSNLLQLLPTKENILVVRWSQESLQRPIWKQIVDESTVKLICAETKETNNVNVMNFPNGPHFIYEILPISHCVFEYLHSNKNFTREHSFEHCSMRSFP</sequence>
<evidence type="ECO:0000313" key="1">
    <source>
        <dbReference type="EMBL" id="WVY89567.1"/>
    </source>
</evidence>
<dbReference type="Proteomes" id="UP001374535">
    <property type="component" value="Chromosome 11"/>
</dbReference>
<organism evidence="1 2">
    <name type="scientific">Vigna mungo</name>
    <name type="common">Black gram</name>
    <name type="synonym">Phaseolus mungo</name>
    <dbReference type="NCBI Taxonomy" id="3915"/>
    <lineage>
        <taxon>Eukaryota</taxon>
        <taxon>Viridiplantae</taxon>
        <taxon>Streptophyta</taxon>
        <taxon>Embryophyta</taxon>
        <taxon>Tracheophyta</taxon>
        <taxon>Spermatophyta</taxon>
        <taxon>Magnoliopsida</taxon>
        <taxon>eudicotyledons</taxon>
        <taxon>Gunneridae</taxon>
        <taxon>Pentapetalae</taxon>
        <taxon>rosids</taxon>
        <taxon>fabids</taxon>
        <taxon>Fabales</taxon>
        <taxon>Fabaceae</taxon>
        <taxon>Papilionoideae</taxon>
        <taxon>50 kb inversion clade</taxon>
        <taxon>NPAAA clade</taxon>
        <taxon>indigoferoid/millettioid clade</taxon>
        <taxon>Phaseoleae</taxon>
        <taxon>Vigna</taxon>
    </lineage>
</organism>
<protein>
    <submittedName>
        <fullName evidence="1">Uncharacterized protein</fullName>
    </submittedName>
</protein>
<accession>A0AAQ3MEJ9</accession>
<name>A0AAQ3MEJ9_VIGMU</name>